<dbReference type="RefSeq" id="WP_119701086.1">
    <property type="nucleotide sequence ID" value="NZ_QJSA01000005.1"/>
</dbReference>
<comment type="caution">
    <text evidence="2">The sequence shown here is derived from an EMBL/GenBank/DDBJ whole genome shotgun (WGS) entry which is preliminary data.</text>
</comment>
<sequence>MSSYKLVCPHCRGKMRIRTSEGQHIFLRVAYLQCTNEACSWSCRAQFEMTHELSPSSTPNPQAVLPMAPTKMRHQAMRRDDDQLDLLEDDCNAQQPA</sequence>
<dbReference type="EMBL" id="QJSA01000005">
    <property type="protein sequence ID" value="RHW21716.1"/>
    <property type="molecule type" value="Genomic_DNA"/>
</dbReference>
<dbReference type="OrthoDB" id="7362772at2"/>
<protein>
    <submittedName>
        <fullName evidence="2">Transcriptional regulator</fullName>
    </submittedName>
</protein>
<evidence type="ECO:0000259" key="1">
    <source>
        <dbReference type="Pfam" id="PF04606"/>
    </source>
</evidence>
<accession>A0A396RZP0</accession>
<dbReference type="InterPro" id="IPR007684">
    <property type="entry name" value="Znf_Ogr/Delta"/>
</dbReference>
<organism evidence="2 3">
    <name type="scientific">Pseudomonas jilinensis</name>
    <dbReference type="NCBI Taxonomy" id="2078689"/>
    <lineage>
        <taxon>Bacteria</taxon>
        <taxon>Pseudomonadati</taxon>
        <taxon>Pseudomonadota</taxon>
        <taxon>Gammaproteobacteria</taxon>
        <taxon>Pseudomonadales</taxon>
        <taxon>Pseudomonadaceae</taxon>
        <taxon>Pseudomonas</taxon>
    </lineage>
</organism>
<dbReference type="Proteomes" id="UP000265745">
    <property type="component" value="Unassembled WGS sequence"/>
</dbReference>
<reference evidence="2 3" key="1">
    <citation type="submission" date="2018-06" db="EMBL/GenBank/DDBJ databases">
        <title>Pseudomonas jilinensis sp. nov., isolated from the production water of Jilin Oilfield in China.</title>
        <authorList>
            <person name="Wang J."/>
        </authorList>
    </citation>
    <scope>NUCLEOTIDE SEQUENCE [LARGE SCALE GENOMIC DNA]</scope>
    <source>
        <strain evidence="2 3">JS15-10A1</strain>
    </source>
</reference>
<dbReference type="Pfam" id="PF04606">
    <property type="entry name" value="Ogr_Delta"/>
    <property type="match status" value="1"/>
</dbReference>
<proteinExistence type="predicted"/>
<dbReference type="AlphaFoldDB" id="A0A396RZP0"/>
<evidence type="ECO:0000313" key="2">
    <source>
        <dbReference type="EMBL" id="RHW21716.1"/>
    </source>
</evidence>
<keyword evidence="3" id="KW-1185">Reference proteome</keyword>
<gene>
    <name evidence="2" type="ORF">C2846_07125</name>
</gene>
<evidence type="ECO:0000313" key="3">
    <source>
        <dbReference type="Proteomes" id="UP000265745"/>
    </source>
</evidence>
<feature type="domain" description="Zinc finger Ogr/Delta-type" evidence="1">
    <location>
        <begin position="8"/>
        <end position="53"/>
    </location>
</feature>
<name>A0A396RZP0_9PSED</name>